<dbReference type="PANTHER" id="PTHR11306">
    <property type="entry name" value="NIEMANN PICK TYPE C2 PROTEIN NPC2-RELATED"/>
    <property type="match status" value="1"/>
</dbReference>
<dbReference type="Gene3D" id="2.60.40.770">
    <property type="match status" value="1"/>
</dbReference>
<dbReference type="InterPro" id="IPR014756">
    <property type="entry name" value="Ig_E-set"/>
</dbReference>
<evidence type="ECO:0000256" key="4">
    <source>
        <dbReference type="ARBA" id="ARBA00022448"/>
    </source>
</evidence>
<dbReference type="Pfam" id="PF02221">
    <property type="entry name" value="E1_DerP2_DerF2"/>
    <property type="match status" value="1"/>
</dbReference>
<protein>
    <recommendedName>
        <fullName evidence="8">MD-2-related lipid-recognition domain-containing protein</fullName>
    </recommendedName>
</protein>
<dbReference type="EMBL" id="OZ021739">
    <property type="protein sequence ID" value="CAK9322965.1"/>
    <property type="molecule type" value="Genomic_DNA"/>
</dbReference>
<comment type="similarity">
    <text evidence="2">Belongs to the NPC2 family.</text>
</comment>
<comment type="subunit">
    <text evidence="3">Monomer.</text>
</comment>
<keyword evidence="10" id="KW-1185">Reference proteome</keyword>
<evidence type="ECO:0000313" key="9">
    <source>
        <dbReference type="EMBL" id="CAK9322965.1"/>
    </source>
</evidence>
<feature type="chain" id="PRO_5046216655" description="MD-2-related lipid-recognition domain-containing protein" evidence="7">
    <location>
        <begin position="27"/>
        <end position="158"/>
    </location>
</feature>
<evidence type="ECO:0000256" key="7">
    <source>
        <dbReference type="SAM" id="SignalP"/>
    </source>
</evidence>
<evidence type="ECO:0000259" key="8">
    <source>
        <dbReference type="SMART" id="SM00737"/>
    </source>
</evidence>
<reference evidence="9 10" key="1">
    <citation type="submission" date="2024-03" db="EMBL/GenBank/DDBJ databases">
        <authorList>
            <person name="Gkanogiannis A."/>
            <person name="Becerra Lopez-Lavalle L."/>
        </authorList>
    </citation>
    <scope>NUCLEOTIDE SEQUENCE [LARGE SCALE GENOMIC DNA]</scope>
</reference>
<evidence type="ECO:0000256" key="1">
    <source>
        <dbReference type="ARBA" id="ARBA00002053"/>
    </source>
</evidence>
<gene>
    <name evidence="9" type="ORF">CITCOLO1_LOCUS15133</name>
</gene>
<name>A0ABP0YR27_9ROSI</name>
<comment type="function">
    <text evidence="1">Catalyzes the intermembrane transfer of phosphatidylglycerol and phosphatidylinositol.</text>
</comment>
<keyword evidence="5 7" id="KW-0732">Signal</keyword>
<dbReference type="PANTHER" id="PTHR11306:SF0">
    <property type="entry name" value="PHOSPHATIDYLGLYCEROL_PHOSPHATIDYLINOSITOL TRANSFER PROTEIN"/>
    <property type="match status" value="1"/>
</dbReference>
<feature type="signal peptide" evidence="7">
    <location>
        <begin position="1"/>
        <end position="26"/>
    </location>
</feature>
<evidence type="ECO:0000256" key="5">
    <source>
        <dbReference type="ARBA" id="ARBA00022729"/>
    </source>
</evidence>
<keyword evidence="4" id="KW-0813">Transport</keyword>
<evidence type="ECO:0000256" key="2">
    <source>
        <dbReference type="ARBA" id="ARBA00006370"/>
    </source>
</evidence>
<sequence>MEPTFQMKMIVPVLLWVCFVPQFSFATRVQHCADADETAKYDITVKGVEISPSPIVRGHPTNMTFNLIIGKPIIAGKMVVDISYFGWHIYSDSHDICVETSCPYSFGDFALPPLRTSLAFFLPGSYHMQITIIDGDDNKLTCFGFDYELVIASLFGDS</sequence>
<dbReference type="SMART" id="SM00737">
    <property type="entry name" value="ML"/>
    <property type="match status" value="1"/>
</dbReference>
<proteinExistence type="inferred from homology"/>
<dbReference type="SUPFAM" id="SSF81296">
    <property type="entry name" value="E set domains"/>
    <property type="match status" value="1"/>
</dbReference>
<evidence type="ECO:0000256" key="6">
    <source>
        <dbReference type="ARBA" id="ARBA00023055"/>
    </source>
</evidence>
<organism evidence="9 10">
    <name type="scientific">Citrullus colocynthis</name>
    <name type="common">colocynth</name>
    <dbReference type="NCBI Taxonomy" id="252529"/>
    <lineage>
        <taxon>Eukaryota</taxon>
        <taxon>Viridiplantae</taxon>
        <taxon>Streptophyta</taxon>
        <taxon>Embryophyta</taxon>
        <taxon>Tracheophyta</taxon>
        <taxon>Spermatophyta</taxon>
        <taxon>Magnoliopsida</taxon>
        <taxon>eudicotyledons</taxon>
        <taxon>Gunneridae</taxon>
        <taxon>Pentapetalae</taxon>
        <taxon>rosids</taxon>
        <taxon>fabids</taxon>
        <taxon>Cucurbitales</taxon>
        <taxon>Cucurbitaceae</taxon>
        <taxon>Benincaseae</taxon>
        <taxon>Citrullus</taxon>
    </lineage>
</organism>
<evidence type="ECO:0000256" key="3">
    <source>
        <dbReference type="ARBA" id="ARBA00011245"/>
    </source>
</evidence>
<dbReference type="InterPro" id="IPR003172">
    <property type="entry name" value="ML_dom"/>
</dbReference>
<feature type="domain" description="MD-2-related lipid-recognition" evidence="8">
    <location>
        <begin position="29"/>
        <end position="147"/>
    </location>
</feature>
<accession>A0ABP0YR27</accession>
<evidence type="ECO:0000313" key="10">
    <source>
        <dbReference type="Proteomes" id="UP001642487"/>
    </source>
</evidence>
<dbReference type="InterPro" id="IPR039670">
    <property type="entry name" value="NPC2-like"/>
</dbReference>
<keyword evidence="6" id="KW-0445">Lipid transport</keyword>
<dbReference type="Proteomes" id="UP001642487">
    <property type="component" value="Chromosome 5"/>
</dbReference>